<dbReference type="Proteomes" id="UP000285666">
    <property type="component" value="Unassembled WGS sequence"/>
</dbReference>
<accession>A0A3E4F7A1</accession>
<reference evidence="4 5" key="1">
    <citation type="submission" date="2018-08" db="EMBL/GenBank/DDBJ databases">
        <title>A genome reference for cultivated species of the human gut microbiota.</title>
        <authorList>
            <person name="Zou Y."/>
            <person name="Xue W."/>
            <person name="Luo G."/>
        </authorList>
    </citation>
    <scope>NUCLEOTIDE SEQUENCE [LARGE SCALE GENOMIC DNA]</scope>
    <source>
        <strain evidence="3 5">AM23-7AC</strain>
        <strain evidence="2 4">TM09-19AC</strain>
    </source>
</reference>
<feature type="domain" description="Glycosyltransferase 2-like" evidence="1">
    <location>
        <begin position="45"/>
        <end position="156"/>
    </location>
</feature>
<dbReference type="Gene3D" id="3.90.550.10">
    <property type="entry name" value="Spore Coat Polysaccharide Biosynthesis Protein SpsA, Chain A"/>
    <property type="match status" value="1"/>
</dbReference>
<gene>
    <name evidence="3" type="ORF">DW658_07095</name>
    <name evidence="2" type="ORF">DXD84_06090</name>
</gene>
<dbReference type="PANTHER" id="PTHR22916">
    <property type="entry name" value="GLYCOSYLTRANSFERASE"/>
    <property type="match status" value="1"/>
</dbReference>
<dbReference type="RefSeq" id="WP_005331738.1">
    <property type="nucleotide sequence ID" value="NZ_CP102279.1"/>
</dbReference>
<evidence type="ECO:0000313" key="4">
    <source>
        <dbReference type="Proteomes" id="UP000260664"/>
    </source>
</evidence>
<evidence type="ECO:0000313" key="2">
    <source>
        <dbReference type="EMBL" id="RGI85023.1"/>
    </source>
</evidence>
<dbReference type="EMBL" id="QRHN01000007">
    <property type="protein sequence ID" value="RHF79158.1"/>
    <property type="molecule type" value="Genomic_DNA"/>
</dbReference>
<dbReference type="EMBL" id="QSOI01000005">
    <property type="protein sequence ID" value="RGI85023.1"/>
    <property type="molecule type" value="Genomic_DNA"/>
</dbReference>
<dbReference type="GO" id="GO:0016758">
    <property type="term" value="F:hexosyltransferase activity"/>
    <property type="evidence" value="ECO:0007669"/>
    <property type="project" value="UniProtKB-ARBA"/>
</dbReference>
<dbReference type="InterPro" id="IPR001173">
    <property type="entry name" value="Glyco_trans_2-like"/>
</dbReference>
<sequence length="376" mass="44920">MILEENLKEVKERDFLKICNHYDDLVQIETKLIFGKHYDDKVFLTIILPVYDHPEEFIKRALDSALNQNCNYKYQIIVIDDYAIEEQTVTEKYVRKLNDSRVIYYKNMKNMGVFGNWNRAILLAKSEWICFLHSDDFLKDNYLQNMYDIVRSHPDIDQLACNYKKLDFLNGEVDVQSEIHGTSGKRKLRKVKYTEYLYEMKTSVKGSFYKRDKLIEIGGFRSQGDGIGLDDYPLMMKFAYYFNTYLLEEELYLNSWACNDSLNTKHWYPELVENYYMWLYFAKKEKNIKRFFYEKAAKYLLLERARIYKSGKSWVGVPIKVDYGELKHDCELTNIDINRLLEAISFVMVYIFQKQKNRIGIEELVNIEEMKTGDSE</sequence>
<dbReference type="PANTHER" id="PTHR22916:SF3">
    <property type="entry name" value="UDP-GLCNAC:BETAGAL BETA-1,3-N-ACETYLGLUCOSAMINYLTRANSFERASE-LIKE PROTEIN 1"/>
    <property type="match status" value="1"/>
</dbReference>
<keyword evidence="2" id="KW-0808">Transferase</keyword>
<dbReference type="Proteomes" id="UP000260664">
    <property type="component" value="Unassembled WGS sequence"/>
</dbReference>
<evidence type="ECO:0000259" key="1">
    <source>
        <dbReference type="Pfam" id="PF00535"/>
    </source>
</evidence>
<dbReference type="AlphaFoldDB" id="A0A3E4F7A1"/>
<dbReference type="CDD" id="cd00761">
    <property type="entry name" value="Glyco_tranf_GTA_type"/>
    <property type="match status" value="1"/>
</dbReference>
<name>A0A3E4F7A1_9FIRM</name>
<proteinExistence type="predicted"/>
<protein>
    <submittedName>
        <fullName evidence="2">Glycosyltransferase family 2 protein</fullName>
    </submittedName>
</protein>
<dbReference type="SUPFAM" id="SSF53448">
    <property type="entry name" value="Nucleotide-diphospho-sugar transferases"/>
    <property type="match status" value="1"/>
</dbReference>
<organism evidence="2 4">
    <name type="scientific">Dorea formicigenerans</name>
    <dbReference type="NCBI Taxonomy" id="39486"/>
    <lineage>
        <taxon>Bacteria</taxon>
        <taxon>Bacillati</taxon>
        <taxon>Bacillota</taxon>
        <taxon>Clostridia</taxon>
        <taxon>Lachnospirales</taxon>
        <taxon>Lachnospiraceae</taxon>
        <taxon>Dorea</taxon>
    </lineage>
</organism>
<evidence type="ECO:0000313" key="5">
    <source>
        <dbReference type="Proteomes" id="UP000285666"/>
    </source>
</evidence>
<evidence type="ECO:0000313" key="3">
    <source>
        <dbReference type="EMBL" id="RHF79158.1"/>
    </source>
</evidence>
<dbReference type="InterPro" id="IPR029044">
    <property type="entry name" value="Nucleotide-diphossugar_trans"/>
</dbReference>
<dbReference type="Pfam" id="PF00535">
    <property type="entry name" value="Glycos_transf_2"/>
    <property type="match status" value="1"/>
</dbReference>
<comment type="caution">
    <text evidence="2">The sequence shown here is derived from an EMBL/GenBank/DDBJ whole genome shotgun (WGS) entry which is preliminary data.</text>
</comment>
<dbReference type="GeneID" id="92863936"/>